<feature type="region of interest" description="Disordered" evidence="2">
    <location>
        <begin position="1"/>
        <end position="89"/>
    </location>
</feature>
<keyword evidence="5" id="KW-1185">Reference proteome</keyword>
<feature type="compositionally biased region" description="Polar residues" evidence="2">
    <location>
        <begin position="22"/>
        <end position="31"/>
    </location>
</feature>
<dbReference type="EMBL" id="JAHFXS010000844">
    <property type="protein sequence ID" value="KAG9981476.1"/>
    <property type="molecule type" value="Genomic_DNA"/>
</dbReference>
<dbReference type="SMART" id="SM00066">
    <property type="entry name" value="GAL4"/>
    <property type="match status" value="1"/>
</dbReference>
<name>A0A9P8FSZ9_AURME</name>
<feature type="compositionally biased region" description="Low complexity" evidence="2">
    <location>
        <begin position="373"/>
        <end position="388"/>
    </location>
</feature>
<dbReference type="CDD" id="cd00067">
    <property type="entry name" value="GAL4"/>
    <property type="match status" value="1"/>
</dbReference>
<dbReference type="PROSITE" id="PS50048">
    <property type="entry name" value="ZN2_CY6_FUNGAL_2"/>
    <property type="match status" value="1"/>
</dbReference>
<dbReference type="Gene3D" id="4.10.240.10">
    <property type="entry name" value="Zn(2)-C6 fungal-type DNA-binding domain"/>
    <property type="match status" value="1"/>
</dbReference>
<evidence type="ECO:0000313" key="5">
    <source>
        <dbReference type="Proteomes" id="UP000729357"/>
    </source>
</evidence>
<reference evidence="4" key="1">
    <citation type="journal article" date="2021" name="J Fungi (Basel)">
        <title>Virulence traits and population genomics of the black yeast Aureobasidium melanogenum.</title>
        <authorList>
            <person name="Cernosa A."/>
            <person name="Sun X."/>
            <person name="Gostincar C."/>
            <person name="Fang C."/>
            <person name="Gunde-Cimerman N."/>
            <person name="Song Z."/>
        </authorList>
    </citation>
    <scope>NUCLEOTIDE SEQUENCE</scope>
    <source>
        <strain evidence="4">EXF-9298</strain>
    </source>
</reference>
<dbReference type="PROSITE" id="PS00463">
    <property type="entry name" value="ZN2_CY6_FUNGAL_1"/>
    <property type="match status" value="1"/>
</dbReference>
<dbReference type="SUPFAM" id="SSF57701">
    <property type="entry name" value="Zn2/Cys6 DNA-binding domain"/>
    <property type="match status" value="1"/>
</dbReference>
<protein>
    <recommendedName>
        <fullName evidence="3">Zn(2)-C6 fungal-type domain-containing protein</fullName>
    </recommendedName>
</protein>
<gene>
    <name evidence="4" type="ORF">KCU98_g7434</name>
</gene>
<dbReference type="Proteomes" id="UP000729357">
    <property type="component" value="Unassembled WGS sequence"/>
</dbReference>
<accession>A0A9P8FSZ9</accession>
<feature type="non-terminal residue" evidence="4">
    <location>
        <position position="443"/>
    </location>
</feature>
<evidence type="ECO:0000313" key="4">
    <source>
        <dbReference type="EMBL" id="KAG9981476.1"/>
    </source>
</evidence>
<dbReference type="GO" id="GO:0008270">
    <property type="term" value="F:zinc ion binding"/>
    <property type="evidence" value="ECO:0007669"/>
    <property type="project" value="InterPro"/>
</dbReference>
<feature type="domain" description="Zn(2)-C6 fungal-type" evidence="3">
    <location>
        <begin position="96"/>
        <end position="130"/>
    </location>
</feature>
<feature type="compositionally biased region" description="Low complexity" evidence="2">
    <location>
        <begin position="69"/>
        <end position="80"/>
    </location>
</feature>
<feature type="region of interest" description="Disordered" evidence="2">
    <location>
        <begin position="155"/>
        <end position="443"/>
    </location>
</feature>
<comment type="caution">
    <text evidence="4">The sequence shown here is derived from an EMBL/GenBank/DDBJ whole genome shotgun (WGS) entry which is preliminary data.</text>
</comment>
<feature type="compositionally biased region" description="Pro residues" evidence="2">
    <location>
        <begin position="175"/>
        <end position="220"/>
    </location>
</feature>
<dbReference type="AlphaFoldDB" id="A0A9P8FSZ9"/>
<feature type="compositionally biased region" description="Polar residues" evidence="2">
    <location>
        <begin position="350"/>
        <end position="363"/>
    </location>
</feature>
<keyword evidence="1" id="KW-0539">Nucleus</keyword>
<organism evidence="4 5">
    <name type="scientific">Aureobasidium melanogenum</name>
    <name type="common">Aureobasidium pullulans var. melanogenum</name>
    <dbReference type="NCBI Taxonomy" id="46634"/>
    <lineage>
        <taxon>Eukaryota</taxon>
        <taxon>Fungi</taxon>
        <taxon>Dikarya</taxon>
        <taxon>Ascomycota</taxon>
        <taxon>Pezizomycotina</taxon>
        <taxon>Dothideomycetes</taxon>
        <taxon>Dothideomycetidae</taxon>
        <taxon>Dothideales</taxon>
        <taxon>Saccotheciaceae</taxon>
        <taxon>Aureobasidium</taxon>
    </lineage>
</organism>
<evidence type="ECO:0000256" key="2">
    <source>
        <dbReference type="SAM" id="MobiDB-lite"/>
    </source>
</evidence>
<dbReference type="InterPro" id="IPR036864">
    <property type="entry name" value="Zn2-C6_fun-type_DNA-bd_sf"/>
</dbReference>
<feature type="compositionally biased region" description="Low complexity" evidence="2">
    <location>
        <begin position="1"/>
        <end position="14"/>
    </location>
</feature>
<dbReference type="InterPro" id="IPR001138">
    <property type="entry name" value="Zn2Cys6_DnaBD"/>
</dbReference>
<feature type="compositionally biased region" description="Basic and acidic residues" evidence="2">
    <location>
        <begin position="227"/>
        <end position="237"/>
    </location>
</feature>
<feature type="compositionally biased region" description="Low complexity" evidence="2">
    <location>
        <begin position="319"/>
        <end position="336"/>
    </location>
</feature>
<dbReference type="GO" id="GO:0000981">
    <property type="term" value="F:DNA-binding transcription factor activity, RNA polymerase II-specific"/>
    <property type="evidence" value="ECO:0007669"/>
    <property type="project" value="InterPro"/>
</dbReference>
<feature type="non-terminal residue" evidence="4">
    <location>
        <position position="1"/>
    </location>
</feature>
<evidence type="ECO:0000256" key="1">
    <source>
        <dbReference type="ARBA" id="ARBA00023242"/>
    </source>
</evidence>
<feature type="compositionally biased region" description="Polar residues" evidence="2">
    <location>
        <begin position="281"/>
        <end position="293"/>
    </location>
</feature>
<proteinExistence type="predicted"/>
<feature type="compositionally biased region" description="Polar residues" evidence="2">
    <location>
        <begin position="424"/>
        <end position="443"/>
    </location>
</feature>
<evidence type="ECO:0000259" key="3">
    <source>
        <dbReference type="PROSITE" id="PS50048"/>
    </source>
</evidence>
<dbReference type="Pfam" id="PF00172">
    <property type="entry name" value="Zn_clus"/>
    <property type="match status" value="1"/>
</dbReference>
<sequence length="443" mass="47747">PSTSAPPQHQQQWAQPPPTHPNAQYPQQRHPTQIPPISQALPQGGPPNMTTLQPSHPDHYRSLPPPPMYGHAPPGHYQQPLPYPPQPAPRQRTAIACRYCRRRKIRCSGFDQSEDGRCTNCQRFSQECVFTPVSAQSQAFVPAHTVWRQQGAPPQQLYGAYGQPLPPQQHAARDPYPPPQHAYPPPQGYPQVPPAYAMPPGHVPQGPPPAHVAPPQPTGTPNPAQEAGRKRPNEEPHTPTLPPPNPAQAAQIPQQGPPPPHAQPQYTYPDPTVLTPAAGSPASSNTSFQSAQPHAQPYFAPAPARKPSPQQNNYAYDQPRASHSPHSHAASVTPAAYNPAVTSHPESKPVPSNSERSSPTNTARGVRINELVGPSGQPQPQSQQNHTQAPPPPPSTAAHSQQPQQAPGAPQNASQQAQNQANSEGSRSQADSNMLSKLNNPRM</sequence>
<feature type="compositionally biased region" description="Low complexity" evidence="2">
    <location>
        <begin position="396"/>
        <end position="423"/>
    </location>
</feature>
<reference evidence="4" key="2">
    <citation type="submission" date="2021-08" db="EMBL/GenBank/DDBJ databases">
        <authorList>
            <person name="Gostincar C."/>
            <person name="Sun X."/>
            <person name="Song Z."/>
            <person name="Gunde-Cimerman N."/>
        </authorList>
    </citation>
    <scope>NUCLEOTIDE SEQUENCE</scope>
    <source>
        <strain evidence="4">EXF-9298</strain>
    </source>
</reference>